<name>A0A6J4KPQ6_9CYAN</name>
<dbReference type="AlphaFoldDB" id="A0A6J4KPQ6"/>
<proteinExistence type="predicted"/>
<reference evidence="1" key="1">
    <citation type="submission" date="2020-02" db="EMBL/GenBank/DDBJ databases">
        <authorList>
            <person name="Meier V. D."/>
        </authorList>
    </citation>
    <scope>NUCLEOTIDE SEQUENCE</scope>
    <source>
        <strain evidence="1">AVDCRST_MAG84</strain>
    </source>
</reference>
<sequence length="45" mass="5084">MKIVPSNLTLLLEQISPATYINPEDDRRRSNFSKISALQVKVIAI</sequence>
<organism evidence="1">
    <name type="scientific">uncultured Microcoleus sp</name>
    <dbReference type="NCBI Taxonomy" id="259945"/>
    <lineage>
        <taxon>Bacteria</taxon>
        <taxon>Bacillati</taxon>
        <taxon>Cyanobacteriota</taxon>
        <taxon>Cyanophyceae</taxon>
        <taxon>Oscillatoriophycideae</taxon>
        <taxon>Oscillatoriales</taxon>
        <taxon>Microcoleaceae</taxon>
        <taxon>Microcoleus</taxon>
        <taxon>environmental samples</taxon>
    </lineage>
</organism>
<dbReference type="EMBL" id="CADCTZ010000116">
    <property type="protein sequence ID" value="CAA9311218.1"/>
    <property type="molecule type" value="Genomic_DNA"/>
</dbReference>
<evidence type="ECO:0000313" key="1">
    <source>
        <dbReference type="EMBL" id="CAA9311218.1"/>
    </source>
</evidence>
<accession>A0A6J4KPQ6</accession>
<gene>
    <name evidence="1" type="ORF">AVDCRST_MAG84-787</name>
</gene>
<protein>
    <submittedName>
        <fullName evidence="1">Uncharacterized protein</fullName>
    </submittedName>
</protein>